<dbReference type="InterPro" id="IPR013210">
    <property type="entry name" value="LRR_N_plant-typ"/>
</dbReference>
<evidence type="ECO:0000256" key="18">
    <source>
        <dbReference type="ARBA" id="ARBA00023170"/>
    </source>
</evidence>
<gene>
    <name evidence="26" type="ORF">LUZ62_090830</name>
</gene>
<dbReference type="SUPFAM" id="SSF56112">
    <property type="entry name" value="Protein kinase-like (PK-like)"/>
    <property type="match status" value="1"/>
</dbReference>
<dbReference type="InterPro" id="IPR017441">
    <property type="entry name" value="Protein_kinase_ATP_BS"/>
</dbReference>
<evidence type="ECO:0000256" key="23">
    <source>
        <dbReference type="SAM" id="Phobius"/>
    </source>
</evidence>
<dbReference type="Gene3D" id="1.10.510.10">
    <property type="entry name" value="Transferase(Phosphotransferase) domain 1"/>
    <property type="match status" value="1"/>
</dbReference>
<feature type="signal peptide" evidence="24">
    <location>
        <begin position="1"/>
        <end position="16"/>
    </location>
</feature>
<keyword evidence="17 23" id="KW-0472">Membrane</keyword>
<feature type="chain" id="PRO_5043417656" description="non-specific serine/threonine protein kinase" evidence="24">
    <location>
        <begin position="17"/>
        <end position="750"/>
    </location>
</feature>
<evidence type="ECO:0000256" key="11">
    <source>
        <dbReference type="ARBA" id="ARBA00022729"/>
    </source>
</evidence>
<dbReference type="FunFam" id="3.80.10.10:FF:000383">
    <property type="entry name" value="Leucine-rich repeat receptor protein kinase EMS1"/>
    <property type="match status" value="1"/>
</dbReference>
<feature type="domain" description="Protein kinase" evidence="25">
    <location>
        <begin position="498"/>
        <end position="750"/>
    </location>
</feature>
<evidence type="ECO:0000256" key="7">
    <source>
        <dbReference type="ARBA" id="ARBA00022553"/>
    </source>
</evidence>
<dbReference type="Pfam" id="PF13855">
    <property type="entry name" value="LRR_8"/>
    <property type="match status" value="1"/>
</dbReference>
<dbReference type="Gene3D" id="3.80.10.10">
    <property type="entry name" value="Ribonuclease Inhibitor"/>
    <property type="match status" value="2"/>
</dbReference>
<keyword evidence="16 23" id="KW-1133">Transmembrane helix</keyword>
<dbReference type="GO" id="GO:0005524">
    <property type="term" value="F:ATP binding"/>
    <property type="evidence" value="ECO:0007669"/>
    <property type="project" value="UniProtKB-UniRule"/>
</dbReference>
<keyword evidence="13 22" id="KW-0547">Nucleotide-binding</keyword>
<evidence type="ECO:0000256" key="8">
    <source>
        <dbReference type="ARBA" id="ARBA00022614"/>
    </source>
</evidence>
<keyword evidence="5" id="KW-1003">Cell membrane</keyword>
<dbReference type="PROSITE" id="PS50011">
    <property type="entry name" value="PROTEIN_KINASE_DOM"/>
    <property type="match status" value="1"/>
</dbReference>
<dbReference type="FunFam" id="1.10.510.10:FF:001023">
    <property type="entry name" value="Os07g0541700 protein"/>
    <property type="match status" value="1"/>
</dbReference>
<evidence type="ECO:0000256" key="6">
    <source>
        <dbReference type="ARBA" id="ARBA00022527"/>
    </source>
</evidence>
<keyword evidence="14 26" id="KW-0418">Kinase</keyword>
<dbReference type="FunFam" id="3.80.10.10:FF:000041">
    <property type="entry name" value="LRR receptor-like serine/threonine-protein kinase ERECTA"/>
    <property type="match status" value="1"/>
</dbReference>
<keyword evidence="15 22" id="KW-0067">ATP-binding</keyword>
<dbReference type="FunFam" id="3.30.200.20:FF:000309">
    <property type="entry name" value="Leucine-rich repeat receptor protein kinase MSP1"/>
    <property type="match status" value="1"/>
</dbReference>
<evidence type="ECO:0000313" key="26">
    <source>
        <dbReference type="EMBL" id="KAJ4756425.1"/>
    </source>
</evidence>
<evidence type="ECO:0000256" key="3">
    <source>
        <dbReference type="ARBA" id="ARBA00008684"/>
    </source>
</evidence>
<proteinExistence type="inferred from homology"/>
<keyword evidence="10 23" id="KW-0812">Transmembrane</keyword>
<evidence type="ECO:0000256" key="4">
    <source>
        <dbReference type="ARBA" id="ARBA00012513"/>
    </source>
</evidence>
<dbReference type="GO" id="GO:0004674">
    <property type="term" value="F:protein serine/threonine kinase activity"/>
    <property type="evidence" value="ECO:0007669"/>
    <property type="project" value="UniProtKB-KW"/>
</dbReference>
<dbReference type="SMART" id="SM00220">
    <property type="entry name" value="S_TKc"/>
    <property type="match status" value="1"/>
</dbReference>
<evidence type="ECO:0000256" key="2">
    <source>
        <dbReference type="ARBA" id="ARBA00004479"/>
    </source>
</evidence>
<dbReference type="PANTHER" id="PTHR48005:SF44">
    <property type="entry name" value="MDIS1-INTERACTING RECEPTOR LIKE KINASE 2-LIKE ISOFORM X1"/>
    <property type="match status" value="1"/>
</dbReference>
<evidence type="ECO:0000256" key="14">
    <source>
        <dbReference type="ARBA" id="ARBA00022777"/>
    </source>
</evidence>
<dbReference type="Proteomes" id="UP001140206">
    <property type="component" value="Chromosome 5"/>
</dbReference>
<dbReference type="InterPro" id="IPR011009">
    <property type="entry name" value="Kinase-like_dom_sf"/>
</dbReference>
<protein>
    <recommendedName>
        <fullName evidence="4">non-specific serine/threonine protein kinase</fullName>
        <ecNumber evidence="4">2.7.11.1</ecNumber>
    </recommendedName>
</protein>
<comment type="catalytic activity">
    <reaction evidence="20">
        <text>L-threonyl-[protein] + ATP = O-phospho-L-threonyl-[protein] + ADP + H(+)</text>
        <dbReference type="Rhea" id="RHEA:46608"/>
        <dbReference type="Rhea" id="RHEA-COMP:11060"/>
        <dbReference type="Rhea" id="RHEA-COMP:11605"/>
        <dbReference type="ChEBI" id="CHEBI:15378"/>
        <dbReference type="ChEBI" id="CHEBI:30013"/>
        <dbReference type="ChEBI" id="CHEBI:30616"/>
        <dbReference type="ChEBI" id="CHEBI:61977"/>
        <dbReference type="ChEBI" id="CHEBI:456216"/>
        <dbReference type="EC" id="2.7.11.1"/>
    </reaction>
</comment>
<dbReference type="InterPro" id="IPR008271">
    <property type="entry name" value="Ser/Thr_kinase_AS"/>
</dbReference>
<evidence type="ECO:0000256" key="17">
    <source>
        <dbReference type="ARBA" id="ARBA00023136"/>
    </source>
</evidence>
<dbReference type="InterPro" id="IPR001611">
    <property type="entry name" value="Leu-rich_rpt"/>
</dbReference>
<sequence>MSFLLILTTFLVATSAQTEADALLKWKKSLYQSAALASWSTRNSTSHCSWFGITCDPAGNVVQISVQSSSINGTLDSLNFSSFSNLVSLNLSDNILQGSIPSGISNLSKLNSLDLGTNSFGNFVPPEIGDLSELVYLSLFNNNLVGPVPSQLSRLSKVRHFDLGHNHLNNTEYSNFSAMPSVLYLSLFLNNLTGFFPQFILKCTNLTYLHLSQNAFFGPIPASLANLSRLRELHLGTNNFIGGIPSVLSLISGLRVLELGDNSLGGPLPSSLSQLKFLERLDVTNARINSTIPPELGVCTNLNYIHLASNQLSGPLPFTFVNLTKMRLFDINSNNLSGEIPGHLPDSLSQLPNLYYFSVFTNNLTGTIPPDFGRNGMLQHVDLSYNSFFVPTGKAFKDDSPHAYVGNPGLCGDFQGLISCYAANKNSHSHHKILILVFLLIAGVVLLLAIILAILVFSRKKRVEKIEIERANKDVTNSIWERDGKFSFSDIVNATDNFNEVFCIGQGEFGSVYKAELSVGQVIAVKRIQAQDAEDVQDINKKSFENEIRALTEVRHRNIVKLHGFCLSGDYMYLVYEYLEKGSFSDVLYGSQGERELDWAMRVKVIRGIAHALAYLHHDCTPPIVHRDIKLNNILLDSEFEPRLSDFGTAKLLGLGSTSWISMAGTYGYMAPELAYTMQFTEKCDVYSFGVVALEIMMGQHPGDLLSSLPSVSSSLENDLLLKDVLDQRLTPPPPPPPDNWLKKWFFYSR</sequence>
<reference evidence="26" key="1">
    <citation type="submission" date="2022-08" db="EMBL/GenBank/DDBJ databases">
        <authorList>
            <person name="Marques A."/>
        </authorList>
    </citation>
    <scope>NUCLEOTIDE SEQUENCE</scope>
    <source>
        <strain evidence="26">RhyPub2mFocal</strain>
        <tissue evidence="26">Leaves</tissue>
    </source>
</reference>
<evidence type="ECO:0000256" key="21">
    <source>
        <dbReference type="ARBA" id="ARBA00048679"/>
    </source>
</evidence>
<dbReference type="EMBL" id="JAMFTS010000005">
    <property type="protein sequence ID" value="KAJ4756425.1"/>
    <property type="molecule type" value="Genomic_DNA"/>
</dbReference>
<dbReference type="Pfam" id="PF08263">
    <property type="entry name" value="LRRNT_2"/>
    <property type="match status" value="1"/>
</dbReference>
<feature type="transmembrane region" description="Helical" evidence="23">
    <location>
        <begin position="433"/>
        <end position="457"/>
    </location>
</feature>
<evidence type="ECO:0000256" key="16">
    <source>
        <dbReference type="ARBA" id="ARBA00022989"/>
    </source>
</evidence>
<keyword evidence="11 24" id="KW-0732">Signal</keyword>
<evidence type="ECO:0000256" key="1">
    <source>
        <dbReference type="ARBA" id="ARBA00004162"/>
    </source>
</evidence>
<dbReference type="PROSITE" id="PS00108">
    <property type="entry name" value="PROTEIN_KINASE_ST"/>
    <property type="match status" value="1"/>
</dbReference>
<evidence type="ECO:0000256" key="12">
    <source>
        <dbReference type="ARBA" id="ARBA00022737"/>
    </source>
</evidence>
<evidence type="ECO:0000256" key="10">
    <source>
        <dbReference type="ARBA" id="ARBA00022692"/>
    </source>
</evidence>
<keyword evidence="27" id="KW-1185">Reference proteome</keyword>
<comment type="caution">
    <text evidence="26">The sequence shown here is derived from an EMBL/GenBank/DDBJ whole genome shotgun (WGS) entry which is preliminary data.</text>
</comment>
<evidence type="ECO:0000256" key="13">
    <source>
        <dbReference type="ARBA" id="ARBA00022741"/>
    </source>
</evidence>
<dbReference type="EC" id="2.7.11.1" evidence="4"/>
<keyword evidence="19" id="KW-0325">Glycoprotein</keyword>
<evidence type="ECO:0000256" key="22">
    <source>
        <dbReference type="PROSITE-ProRule" id="PRU10141"/>
    </source>
</evidence>
<keyword evidence="6" id="KW-0723">Serine/threonine-protein kinase</keyword>
<comment type="catalytic activity">
    <reaction evidence="21">
        <text>L-seryl-[protein] + ATP = O-phospho-L-seryl-[protein] + ADP + H(+)</text>
        <dbReference type="Rhea" id="RHEA:17989"/>
        <dbReference type="Rhea" id="RHEA-COMP:9863"/>
        <dbReference type="Rhea" id="RHEA-COMP:11604"/>
        <dbReference type="ChEBI" id="CHEBI:15378"/>
        <dbReference type="ChEBI" id="CHEBI:29999"/>
        <dbReference type="ChEBI" id="CHEBI:30616"/>
        <dbReference type="ChEBI" id="CHEBI:83421"/>
        <dbReference type="ChEBI" id="CHEBI:456216"/>
        <dbReference type="EC" id="2.7.11.1"/>
    </reaction>
</comment>
<dbReference type="PROSITE" id="PS00107">
    <property type="entry name" value="PROTEIN_KINASE_ATP"/>
    <property type="match status" value="1"/>
</dbReference>
<evidence type="ECO:0000256" key="5">
    <source>
        <dbReference type="ARBA" id="ARBA00022475"/>
    </source>
</evidence>
<keyword evidence="9" id="KW-0808">Transferase</keyword>
<organism evidence="26 27">
    <name type="scientific">Rhynchospora pubera</name>
    <dbReference type="NCBI Taxonomy" id="906938"/>
    <lineage>
        <taxon>Eukaryota</taxon>
        <taxon>Viridiplantae</taxon>
        <taxon>Streptophyta</taxon>
        <taxon>Embryophyta</taxon>
        <taxon>Tracheophyta</taxon>
        <taxon>Spermatophyta</taxon>
        <taxon>Magnoliopsida</taxon>
        <taxon>Liliopsida</taxon>
        <taxon>Poales</taxon>
        <taxon>Cyperaceae</taxon>
        <taxon>Cyperoideae</taxon>
        <taxon>Rhynchosporeae</taxon>
        <taxon>Rhynchospora</taxon>
    </lineage>
</organism>
<evidence type="ECO:0000313" key="27">
    <source>
        <dbReference type="Proteomes" id="UP001140206"/>
    </source>
</evidence>
<keyword evidence="8" id="KW-0433">Leucine-rich repeat</keyword>
<comment type="subcellular location">
    <subcellularLocation>
        <location evidence="1">Cell membrane</location>
        <topology evidence="1">Single-pass membrane protein</topology>
    </subcellularLocation>
    <subcellularLocation>
        <location evidence="2">Membrane</location>
        <topology evidence="2">Single-pass type I membrane protein</topology>
    </subcellularLocation>
</comment>
<evidence type="ECO:0000256" key="15">
    <source>
        <dbReference type="ARBA" id="ARBA00022840"/>
    </source>
</evidence>
<accession>A0AAV8CKP2</accession>
<dbReference type="Gene3D" id="3.30.200.20">
    <property type="entry name" value="Phosphorylase Kinase, domain 1"/>
    <property type="match status" value="1"/>
</dbReference>
<feature type="binding site" evidence="22">
    <location>
        <position position="526"/>
    </location>
    <ligand>
        <name>ATP</name>
        <dbReference type="ChEBI" id="CHEBI:30616"/>
    </ligand>
</feature>
<dbReference type="InterPro" id="IPR032675">
    <property type="entry name" value="LRR_dom_sf"/>
</dbReference>
<keyword evidence="12" id="KW-0677">Repeat</keyword>
<keyword evidence="18 26" id="KW-0675">Receptor</keyword>
<evidence type="ECO:0000256" key="19">
    <source>
        <dbReference type="ARBA" id="ARBA00023180"/>
    </source>
</evidence>
<evidence type="ECO:0000256" key="24">
    <source>
        <dbReference type="SAM" id="SignalP"/>
    </source>
</evidence>
<evidence type="ECO:0000259" key="25">
    <source>
        <dbReference type="PROSITE" id="PS50011"/>
    </source>
</evidence>
<name>A0AAV8CKP2_9POAL</name>
<dbReference type="Pfam" id="PF00069">
    <property type="entry name" value="Pkinase"/>
    <property type="match status" value="1"/>
</dbReference>
<evidence type="ECO:0000256" key="20">
    <source>
        <dbReference type="ARBA" id="ARBA00047899"/>
    </source>
</evidence>
<dbReference type="Pfam" id="PF00560">
    <property type="entry name" value="LRR_1"/>
    <property type="match status" value="2"/>
</dbReference>
<evidence type="ECO:0000256" key="9">
    <source>
        <dbReference type="ARBA" id="ARBA00022679"/>
    </source>
</evidence>
<dbReference type="SUPFAM" id="SSF52058">
    <property type="entry name" value="L domain-like"/>
    <property type="match status" value="1"/>
</dbReference>
<dbReference type="FunFam" id="3.80.10.10:FF:000400">
    <property type="entry name" value="Nuclear pore complex protein NUP107"/>
    <property type="match status" value="1"/>
</dbReference>
<keyword evidence="7" id="KW-0597">Phosphoprotein</keyword>
<dbReference type="InterPro" id="IPR051420">
    <property type="entry name" value="Ser_Thr_Kinases_DiverseReg"/>
</dbReference>
<dbReference type="InterPro" id="IPR000719">
    <property type="entry name" value="Prot_kinase_dom"/>
</dbReference>
<dbReference type="AlphaFoldDB" id="A0AAV8CKP2"/>
<dbReference type="GO" id="GO:0005886">
    <property type="term" value="C:plasma membrane"/>
    <property type="evidence" value="ECO:0007669"/>
    <property type="project" value="UniProtKB-SubCell"/>
</dbReference>
<dbReference type="PANTHER" id="PTHR48005">
    <property type="entry name" value="LEUCINE RICH REPEAT KINASE 2"/>
    <property type="match status" value="1"/>
</dbReference>
<comment type="similarity">
    <text evidence="3">Belongs to the protein kinase superfamily. Ser/Thr protein kinase family.</text>
</comment>